<feature type="transmembrane region" description="Helical" evidence="2">
    <location>
        <begin position="37"/>
        <end position="56"/>
    </location>
</feature>
<protein>
    <submittedName>
        <fullName evidence="4">Endonuclease/exonuclease/phosphatase</fullName>
    </submittedName>
</protein>
<dbReference type="SUPFAM" id="SSF56219">
    <property type="entry name" value="DNase I-like"/>
    <property type="match status" value="1"/>
</dbReference>
<evidence type="ECO:0000259" key="3">
    <source>
        <dbReference type="Pfam" id="PF03372"/>
    </source>
</evidence>
<dbReference type="Pfam" id="PF03372">
    <property type="entry name" value="Exo_endo_phos"/>
    <property type="match status" value="1"/>
</dbReference>
<dbReference type="GO" id="GO:0016020">
    <property type="term" value="C:membrane"/>
    <property type="evidence" value="ECO:0007669"/>
    <property type="project" value="GOC"/>
</dbReference>
<proteinExistence type="predicted"/>
<feature type="region of interest" description="Disordered" evidence="1">
    <location>
        <begin position="325"/>
        <end position="352"/>
    </location>
</feature>
<keyword evidence="5" id="KW-1185">Reference proteome</keyword>
<name>F3YUU6_DESAF</name>
<dbReference type="eggNOG" id="COG3021">
    <property type="taxonomic scope" value="Bacteria"/>
</dbReference>
<evidence type="ECO:0000313" key="4">
    <source>
        <dbReference type="EMBL" id="EGJ49123.1"/>
    </source>
</evidence>
<evidence type="ECO:0000256" key="2">
    <source>
        <dbReference type="SAM" id="Phobius"/>
    </source>
</evidence>
<dbReference type="GO" id="GO:0004527">
    <property type="term" value="F:exonuclease activity"/>
    <property type="evidence" value="ECO:0007669"/>
    <property type="project" value="UniProtKB-KW"/>
</dbReference>
<dbReference type="HOGENOM" id="CLU_052333_0_0_7"/>
<keyword evidence="4" id="KW-0378">Hydrolase</keyword>
<keyword evidence="2" id="KW-0472">Membrane</keyword>
<dbReference type="STRING" id="690850.Desaf_0772"/>
<organism evidence="4 5">
    <name type="scientific">Desulfocurvibacter africanus subsp. africanus str. Walvis Bay</name>
    <dbReference type="NCBI Taxonomy" id="690850"/>
    <lineage>
        <taxon>Bacteria</taxon>
        <taxon>Pseudomonadati</taxon>
        <taxon>Thermodesulfobacteriota</taxon>
        <taxon>Desulfovibrionia</taxon>
        <taxon>Desulfovibrionales</taxon>
        <taxon>Desulfovibrionaceae</taxon>
        <taxon>Desulfocurvibacter</taxon>
    </lineage>
</organism>
<dbReference type="RefSeq" id="WP_014258957.1">
    <property type="nucleotide sequence ID" value="NC_016629.1"/>
</dbReference>
<dbReference type="PANTHER" id="PTHR14859">
    <property type="entry name" value="CALCOFLUOR WHITE HYPERSENSITIVE PROTEIN PRECURSOR"/>
    <property type="match status" value="1"/>
</dbReference>
<feature type="domain" description="Endonuclease/exonuclease/phosphatase" evidence="3">
    <location>
        <begin position="110"/>
        <end position="314"/>
    </location>
</feature>
<keyword evidence="2" id="KW-1133">Transmembrane helix</keyword>
<dbReference type="InterPro" id="IPR051916">
    <property type="entry name" value="GPI-anchor_lipid_remodeler"/>
</dbReference>
<reference evidence="4 5" key="1">
    <citation type="journal article" date="2011" name="J. Bacteriol.">
        <title>Genome sequence of the mercury-methylating and pleomorphic Desulfovibrio africanus Strain Walvis Bay.</title>
        <authorList>
            <person name="Brown S.D."/>
            <person name="Wall J.D."/>
            <person name="Kucken A.M."/>
            <person name="Gilmour C.C."/>
            <person name="Podar M."/>
            <person name="Brandt C.C."/>
            <person name="Teshima H."/>
            <person name="Detter J.C."/>
            <person name="Han C.S."/>
            <person name="Land M.L."/>
            <person name="Lucas S."/>
            <person name="Han J."/>
            <person name="Pennacchio L."/>
            <person name="Nolan M."/>
            <person name="Pitluck S."/>
            <person name="Woyke T."/>
            <person name="Goodwin L."/>
            <person name="Palumbo A.V."/>
            <person name="Elias D.A."/>
        </authorList>
    </citation>
    <scope>NUCLEOTIDE SEQUENCE [LARGE SCALE GENOMIC DNA]</scope>
    <source>
        <strain evidence="4 5">Walvis Bay</strain>
    </source>
</reference>
<dbReference type="EMBL" id="CP003221">
    <property type="protein sequence ID" value="EGJ49123.1"/>
    <property type="molecule type" value="Genomic_DNA"/>
</dbReference>
<keyword evidence="4" id="KW-0255">Endonuclease</keyword>
<keyword evidence="2" id="KW-0812">Transmembrane</keyword>
<feature type="transmembrane region" description="Helical" evidence="2">
    <location>
        <begin position="62"/>
        <end position="80"/>
    </location>
</feature>
<dbReference type="GO" id="GO:0006506">
    <property type="term" value="P:GPI anchor biosynthetic process"/>
    <property type="evidence" value="ECO:0007669"/>
    <property type="project" value="TreeGrafter"/>
</dbReference>
<dbReference type="Proteomes" id="UP000007844">
    <property type="component" value="Chromosome"/>
</dbReference>
<dbReference type="KEGG" id="daf:Desaf_0772"/>
<evidence type="ECO:0000313" key="5">
    <source>
        <dbReference type="Proteomes" id="UP000007844"/>
    </source>
</evidence>
<sequence length="352" mass="39871">MSGIWKWLIQGSAVFYVASAILPLLKSDAWWIRGWDFPRLQFAIFGLATMLLLSFTTPGWPLHKLALVLFLAVSLALDAYRIVPYTPLVRLESLPADSDDPARKLSIFVANVLQDNDDPQPLLRLLAELSPDMVLLLEVNGRWMDKLSDLRSSYPHHVGQSLENTYGIALFSRLELIDARVRHLVEPDVPSIHGLASLVSGEVVEIHGLHPKPPRPQSGGTTERDAELILIAREARDSEHPVIVMGDLNDVAWSHTTRLFRRISEMLDPRVGRGHFPTYPVALPFLRYPLDHVFHSRSLRLVEFKRLPDIGSDHFPVYAEFSLEPEGRLSQESPKADEQDHEEARDTLRRAE</sequence>
<keyword evidence="4" id="KW-0269">Exonuclease</keyword>
<accession>F3YUU6</accession>
<gene>
    <name evidence="4" type="ORF">Desaf_0772</name>
</gene>
<dbReference type="PANTHER" id="PTHR14859:SF15">
    <property type="entry name" value="ENDONUCLEASE_EXONUCLEASE_PHOSPHATASE DOMAIN-CONTAINING PROTEIN"/>
    <property type="match status" value="1"/>
</dbReference>
<dbReference type="AlphaFoldDB" id="F3YUU6"/>
<dbReference type="GO" id="GO:0004519">
    <property type="term" value="F:endonuclease activity"/>
    <property type="evidence" value="ECO:0007669"/>
    <property type="project" value="UniProtKB-KW"/>
</dbReference>
<dbReference type="InterPro" id="IPR005135">
    <property type="entry name" value="Endo/exonuclease/phosphatase"/>
</dbReference>
<dbReference type="Gene3D" id="3.60.10.10">
    <property type="entry name" value="Endonuclease/exonuclease/phosphatase"/>
    <property type="match status" value="1"/>
</dbReference>
<dbReference type="InterPro" id="IPR036691">
    <property type="entry name" value="Endo/exonu/phosph_ase_sf"/>
</dbReference>
<evidence type="ECO:0000256" key="1">
    <source>
        <dbReference type="SAM" id="MobiDB-lite"/>
    </source>
</evidence>
<keyword evidence="4" id="KW-0540">Nuclease</keyword>
<feature type="transmembrane region" description="Helical" evidence="2">
    <location>
        <begin position="6"/>
        <end position="25"/>
    </location>
</feature>